<evidence type="ECO:0000256" key="2">
    <source>
        <dbReference type="ARBA" id="ARBA00012150"/>
    </source>
</evidence>
<keyword evidence="4" id="KW-0378">Hydrolase</keyword>
<dbReference type="Gene3D" id="3.30.70.100">
    <property type="match status" value="1"/>
</dbReference>
<dbReference type="RefSeq" id="WP_188578018.1">
    <property type="nucleotide sequence ID" value="NZ_BMCT01000002.1"/>
</dbReference>
<comment type="similarity">
    <text evidence="1 5">Belongs to the acylphosphatase family.</text>
</comment>
<gene>
    <name evidence="7" type="primary">acyP</name>
    <name evidence="7" type="ORF">GCM10007301_20140</name>
</gene>
<sequence length="96" mass="10063">MEDALALHLLIHGRVQGVGYRAWFAEEAQARGLAGFVRNRREGTVEAVVAGPEAEVEALAEACLAGPRAAAVTKVERGAVEGEVPHGSGFRVLSTV</sequence>
<comment type="caution">
    <text evidence="7">The sequence shown here is derived from an EMBL/GenBank/DDBJ whole genome shotgun (WGS) entry which is preliminary data.</text>
</comment>
<evidence type="ECO:0000313" key="7">
    <source>
        <dbReference type="EMBL" id="GGF60377.1"/>
    </source>
</evidence>
<comment type="catalytic activity">
    <reaction evidence="3 4">
        <text>an acyl phosphate + H2O = a carboxylate + phosphate + H(+)</text>
        <dbReference type="Rhea" id="RHEA:14965"/>
        <dbReference type="ChEBI" id="CHEBI:15377"/>
        <dbReference type="ChEBI" id="CHEBI:15378"/>
        <dbReference type="ChEBI" id="CHEBI:29067"/>
        <dbReference type="ChEBI" id="CHEBI:43474"/>
        <dbReference type="ChEBI" id="CHEBI:59918"/>
        <dbReference type="EC" id="3.6.1.7"/>
    </reaction>
</comment>
<dbReference type="PANTHER" id="PTHR47268:SF4">
    <property type="entry name" value="ACYLPHOSPHATASE"/>
    <property type="match status" value="1"/>
</dbReference>
<dbReference type="PRINTS" id="PR00112">
    <property type="entry name" value="ACYLPHPHTASE"/>
</dbReference>
<dbReference type="EMBL" id="BMCT01000002">
    <property type="protein sequence ID" value="GGF60377.1"/>
    <property type="molecule type" value="Genomic_DNA"/>
</dbReference>
<evidence type="ECO:0000256" key="3">
    <source>
        <dbReference type="ARBA" id="ARBA00047645"/>
    </source>
</evidence>
<dbReference type="PROSITE" id="PS00151">
    <property type="entry name" value="ACYLPHOSPHATASE_2"/>
    <property type="match status" value="1"/>
</dbReference>
<dbReference type="InterPro" id="IPR020456">
    <property type="entry name" value="Acylphosphatase"/>
</dbReference>
<evidence type="ECO:0000256" key="1">
    <source>
        <dbReference type="ARBA" id="ARBA00005614"/>
    </source>
</evidence>
<proteinExistence type="inferred from homology"/>
<dbReference type="SUPFAM" id="SSF54975">
    <property type="entry name" value="Acylphosphatase/BLUF domain-like"/>
    <property type="match status" value="1"/>
</dbReference>
<organism evidence="7 8">
    <name type="scientific">Azorhizobium oxalatiphilum</name>
    <dbReference type="NCBI Taxonomy" id="980631"/>
    <lineage>
        <taxon>Bacteria</taxon>
        <taxon>Pseudomonadati</taxon>
        <taxon>Pseudomonadota</taxon>
        <taxon>Alphaproteobacteria</taxon>
        <taxon>Hyphomicrobiales</taxon>
        <taxon>Xanthobacteraceae</taxon>
        <taxon>Azorhizobium</taxon>
    </lineage>
</organism>
<reference evidence="7" key="2">
    <citation type="submission" date="2020-09" db="EMBL/GenBank/DDBJ databases">
        <authorList>
            <person name="Sun Q."/>
            <person name="Sedlacek I."/>
        </authorList>
    </citation>
    <scope>NUCLEOTIDE SEQUENCE</scope>
    <source>
        <strain evidence="7">CCM 7897</strain>
    </source>
</reference>
<evidence type="ECO:0000313" key="8">
    <source>
        <dbReference type="Proteomes" id="UP000606044"/>
    </source>
</evidence>
<feature type="active site" evidence="4">
    <location>
        <position position="39"/>
    </location>
</feature>
<evidence type="ECO:0000256" key="4">
    <source>
        <dbReference type="PROSITE-ProRule" id="PRU00520"/>
    </source>
</evidence>
<dbReference type="InterPro" id="IPR001792">
    <property type="entry name" value="Acylphosphatase-like_dom"/>
</dbReference>
<dbReference type="PANTHER" id="PTHR47268">
    <property type="entry name" value="ACYLPHOSPHATASE"/>
    <property type="match status" value="1"/>
</dbReference>
<reference evidence="7" key="1">
    <citation type="journal article" date="2014" name="Int. J. Syst. Evol. Microbiol.">
        <title>Complete genome sequence of Corynebacterium casei LMG S-19264T (=DSM 44701T), isolated from a smear-ripened cheese.</title>
        <authorList>
            <consortium name="US DOE Joint Genome Institute (JGI-PGF)"/>
            <person name="Walter F."/>
            <person name="Albersmeier A."/>
            <person name="Kalinowski J."/>
            <person name="Ruckert C."/>
        </authorList>
    </citation>
    <scope>NUCLEOTIDE SEQUENCE</scope>
    <source>
        <strain evidence="7">CCM 7897</strain>
    </source>
</reference>
<dbReference type="EC" id="3.6.1.7" evidence="2 4"/>
<evidence type="ECO:0000259" key="6">
    <source>
        <dbReference type="PROSITE" id="PS51160"/>
    </source>
</evidence>
<feature type="domain" description="Acylphosphatase-like" evidence="6">
    <location>
        <begin position="6"/>
        <end position="94"/>
    </location>
</feature>
<dbReference type="PROSITE" id="PS51160">
    <property type="entry name" value="ACYLPHOSPHATASE_3"/>
    <property type="match status" value="1"/>
</dbReference>
<evidence type="ECO:0000256" key="5">
    <source>
        <dbReference type="RuleBase" id="RU004168"/>
    </source>
</evidence>
<dbReference type="InterPro" id="IPR036046">
    <property type="entry name" value="Acylphosphatase-like_dom_sf"/>
</dbReference>
<keyword evidence="8" id="KW-1185">Reference proteome</keyword>
<protein>
    <recommendedName>
        <fullName evidence="2 4">acylphosphatase</fullName>
        <ecNumber evidence="2 4">3.6.1.7</ecNumber>
    </recommendedName>
</protein>
<dbReference type="AlphaFoldDB" id="A0A917BXQ7"/>
<dbReference type="Pfam" id="PF00708">
    <property type="entry name" value="Acylphosphatase"/>
    <property type="match status" value="1"/>
</dbReference>
<feature type="active site" evidence="4">
    <location>
        <position position="21"/>
    </location>
</feature>
<dbReference type="InterPro" id="IPR017968">
    <property type="entry name" value="Acylphosphatase_CS"/>
</dbReference>
<dbReference type="GO" id="GO:0003998">
    <property type="term" value="F:acylphosphatase activity"/>
    <property type="evidence" value="ECO:0007669"/>
    <property type="project" value="UniProtKB-EC"/>
</dbReference>
<name>A0A917BXQ7_9HYPH</name>
<accession>A0A917BXQ7</accession>
<dbReference type="Proteomes" id="UP000606044">
    <property type="component" value="Unassembled WGS sequence"/>
</dbReference>